<dbReference type="AlphaFoldDB" id="A0A1T4MTM3"/>
<keyword evidence="8" id="KW-1185">Reference proteome</keyword>
<protein>
    <submittedName>
        <fullName evidence="7">Taurine dioxygenase</fullName>
    </submittedName>
</protein>
<evidence type="ECO:0000256" key="2">
    <source>
        <dbReference type="ARBA" id="ARBA00022723"/>
    </source>
</evidence>
<evidence type="ECO:0000256" key="5">
    <source>
        <dbReference type="ARBA" id="ARBA00023004"/>
    </source>
</evidence>
<dbReference type="OrthoDB" id="7346227at2"/>
<dbReference type="GO" id="GO:0046872">
    <property type="term" value="F:metal ion binding"/>
    <property type="evidence" value="ECO:0007669"/>
    <property type="project" value="UniProtKB-KW"/>
</dbReference>
<feature type="domain" description="TauD/TfdA-like" evidence="6">
    <location>
        <begin position="9"/>
        <end position="274"/>
    </location>
</feature>
<gene>
    <name evidence="7" type="ORF">SAMN02745126_01958</name>
</gene>
<keyword evidence="2" id="KW-0479">Metal-binding</keyword>
<dbReference type="InterPro" id="IPR003819">
    <property type="entry name" value="TauD/TfdA-like"/>
</dbReference>
<proteinExistence type="inferred from homology"/>
<organism evidence="7 8">
    <name type="scientific">Enhydrobacter aerosaccus</name>
    <dbReference type="NCBI Taxonomy" id="225324"/>
    <lineage>
        <taxon>Bacteria</taxon>
        <taxon>Pseudomonadati</taxon>
        <taxon>Pseudomonadota</taxon>
        <taxon>Alphaproteobacteria</taxon>
        <taxon>Hyphomicrobiales</taxon>
        <taxon>Enhydrobacter</taxon>
    </lineage>
</organism>
<evidence type="ECO:0000259" key="6">
    <source>
        <dbReference type="Pfam" id="PF02668"/>
    </source>
</evidence>
<dbReference type="InterPro" id="IPR051323">
    <property type="entry name" value="AtsK-like"/>
</dbReference>
<dbReference type="STRING" id="225324.SAMN02745126_01958"/>
<dbReference type="InterPro" id="IPR042098">
    <property type="entry name" value="TauD-like_sf"/>
</dbReference>
<keyword evidence="5" id="KW-0408">Iron</keyword>
<evidence type="ECO:0000256" key="1">
    <source>
        <dbReference type="ARBA" id="ARBA00005896"/>
    </source>
</evidence>
<name>A0A1T4MTM3_9HYPH</name>
<accession>A0A1T4MTM3</accession>
<dbReference type="Gene3D" id="3.60.130.10">
    <property type="entry name" value="Clavaminate synthase-like"/>
    <property type="match status" value="1"/>
</dbReference>
<dbReference type="RefSeq" id="WP_085933692.1">
    <property type="nucleotide sequence ID" value="NZ_FUWJ01000002.1"/>
</dbReference>
<dbReference type="EMBL" id="FUWJ01000002">
    <property type="protein sequence ID" value="SJZ70115.1"/>
    <property type="molecule type" value="Genomic_DNA"/>
</dbReference>
<evidence type="ECO:0000256" key="4">
    <source>
        <dbReference type="ARBA" id="ARBA00023002"/>
    </source>
</evidence>
<evidence type="ECO:0000256" key="3">
    <source>
        <dbReference type="ARBA" id="ARBA00022964"/>
    </source>
</evidence>
<dbReference type="GO" id="GO:0006790">
    <property type="term" value="P:sulfur compound metabolic process"/>
    <property type="evidence" value="ECO:0007669"/>
    <property type="project" value="TreeGrafter"/>
</dbReference>
<dbReference type="PANTHER" id="PTHR30468">
    <property type="entry name" value="ALPHA-KETOGLUTARATE-DEPENDENT SULFONATE DIOXYGENASE"/>
    <property type="match status" value="1"/>
</dbReference>
<dbReference type="GO" id="GO:0005737">
    <property type="term" value="C:cytoplasm"/>
    <property type="evidence" value="ECO:0007669"/>
    <property type="project" value="TreeGrafter"/>
</dbReference>
<evidence type="ECO:0000313" key="7">
    <source>
        <dbReference type="EMBL" id="SJZ70115.1"/>
    </source>
</evidence>
<comment type="similarity">
    <text evidence="1">Belongs to the TfdA dioxygenase family.</text>
</comment>
<dbReference type="GO" id="GO:0000908">
    <property type="term" value="F:taurine dioxygenase activity"/>
    <property type="evidence" value="ECO:0007669"/>
    <property type="project" value="TreeGrafter"/>
</dbReference>
<dbReference type="SUPFAM" id="SSF51197">
    <property type="entry name" value="Clavaminate synthase-like"/>
    <property type="match status" value="1"/>
</dbReference>
<dbReference type="Pfam" id="PF02668">
    <property type="entry name" value="TauD"/>
    <property type="match status" value="1"/>
</dbReference>
<reference evidence="8" key="1">
    <citation type="submission" date="2017-02" db="EMBL/GenBank/DDBJ databases">
        <authorList>
            <person name="Varghese N."/>
            <person name="Submissions S."/>
        </authorList>
    </citation>
    <scope>NUCLEOTIDE SEQUENCE [LARGE SCALE GENOMIC DNA]</scope>
    <source>
        <strain evidence="8">ATCC 27094</strain>
    </source>
</reference>
<keyword evidence="3 7" id="KW-0223">Dioxygenase</keyword>
<dbReference type="Proteomes" id="UP000190092">
    <property type="component" value="Unassembled WGS sequence"/>
</dbReference>
<dbReference type="PANTHER" id="PTHR30468:SF1">
    <property type="entry name" value="ALPHA-KETOGLUTARATE-DEPENDENT SULFONATE DIOXYGENASE"/>
    <property type="match status" value="1"/>
</dbReference>
<evidence type="ECO:0000313" key="8">
    <source>
        <dbReference type="Proteomes" id="UP000190092"/>
    </source>
</evidence>
<sequence length="285" mass="32163">MTYETIEMRKVTGGCGAEVLGVDLTALTNRQWDEVRSAFVEHGVIFFRNQHLTPEQHIAFARRWAPIDVNRFFKSVPGHPEIAEVRKEPQEKTNIGGGWHTDHSYDPEPAMGSILLAQELPEEGGDTLFANMYRAFETLSAGLQRTLEGMRAVHGSAHIFGAQGVNAKNPEGAGRYGNQHLVGDDVVHPVVIRHPLSGRKALYVNPAFTLRFENWSVEDSRPLLDHLYRHAARPEFTCRFRWQEGSIAFWDNRATWHYAANDYHGERRLMHRITVAGCALEPAAA</sequence>
<keyword evidence="4" id="KW-0560">Oxidoreductase</keyword>